<feature type="transmembrane region" description="Helical" evidence="10">
    <location>
        <begin position="1288"/>
        <end position="1307"/>
    </location>
</feature>
<dbReference type="PANTHER" id="PTHR19241">
    <property type="entry name" value="ATP-BINDING CASSETTE TRANSPORTER"/>
    <property type="match status" value="1"/>
</dbReference>
<dbReference type="Proteomes" id="UP000002866">
    <property type="component" value="Chromosome 4"/>
</dbReference>
<comment type="subcellular location">
    <subcellularLocation>
        <location evidence="1">Membrane</location>
        <topology evidence="1">Multi-pass membrane protein</topology>
    </subcellularLocation>
</comment>
<feature type="compositionally biased region" description="Pro residues" evidence="9">
    <location>
        <begin position="44"/>
        <end position="58"/>
    </location>
</feature>
<feature type="transmembrane region" description="Helical" evidence="10">
    <location>
        <begin position="711"/>
        <end position="731"/>
    </location>
</feature>
<dbReference type="Pfam" id="PF00005">
    <property type="entry name" value="ABC_tran"/>
    <property type="match status" value="2"/>
</dbReference>
<feature type="transmembrane region" description="Helical" evidence="10">
    <location>
        <begin position="1437"/>
        <end position="1456"/>
    </location>
</feature>
<keyword evidence="13" id="KW-1185">Reference proteome</keyword>
<dbReference type="HOGENOM" id="CLU_000604_35_0_1"/>
<organism evidence="12 13">
    <name type="scientific">Henningerozyma blattae (strain ATCC 34711 / CBS 6284 / DSM 70876 / NBRC 10599 / NRRL Y-10934 / UCD 77-7)</name>
    <name type="common">Yeast</name>
    <name type="synonym">Tetrapisispora blattae</name>
    <dbReference type="NCBI Taxonomy" id="1071380"/>
    <lineage>
        <taxon>Eukaryota</taxon>
        <taxon>Fungi</taxon>
        <taxon>Dikarya</taxon>
        <taxon>Ascomycota</taxon>
        <taxon>Saccharomycotina</taxon>
        <taxon>Saccharomycetes</taxon>
        <taxon>Saccharomycetales</taxon>
        <taxon>Saccharomycetaceae</taxon>
        <taxon>Henningerozyma</taxon>
    </lineage>
</organism>
<dbReference type="PROSITE" id="PS00211">
    <property type="entry name" value="ABC_TRANSPORTER_1"/>
    <property type="match status" value="1"/>
</dbReference>
<feature type="compositionally biased region" description="Polar residues" evidence="9">
    <location>
        <begin position="919"/>
        <end position="928"/>
    </location>
</feature>
<evidence type="ECO:0000256" key="8">
    <source>
        <dbReference type="ARBA" id="ARBA00023136"/>
    </source>
</evidence>
<dbReference type="InterPro" id="IPR005285">
    <property type="entry name" value="Drug-R_PDR/CDR"/>
</dbReference>
<keyword evidence="5" id="KW-0547">Nucleotide-binding</keyword>
<dbReference type="InterPro" id="IPR003439">
    <property type="entry name" value="ABC_transporter-like_ATP-bd"/>
</dbReference>
<dbReference type="CDD" id="cd03233">
    <property type="entry name" value="ABCG_PDR_domain1"/>
    <property type="match status" value="1"/>
</dbReference>
<keyword evidence="8 10" id="KW-0472">Membrane</keyword>
<feature type="compositionally biased region" description="Low complexity" evidence="9">
    <location>
        <begin position="119"/>
        <end position="131"/>
    </location>
</feature>
<keyword evidence="4" id="KW-0677">Repeat</keyword>
<dbReference type="InterPro" id="IPR003593">
    <property type="entry name" value="AAA+_ATPase"/>
</dbReference>
<dbReference type="GO" id="GO:0140359">
    <property type="term" value="F:ABC-type transporter activity"/>
    <property type="evidence" value="ECO:0007669"/>
    <property type="project" value="InterPro"/>
</dbReference>
<feature type="transmembrane region" description="Helical" evidence="10">
    <location>
        <begin position="1408"/>
        <end position="1430"/>
    </location>
</feature>
<protein>
    <recommendedName>
        <fullName evidence="11">ABC transporter domain-containing protein</fullName>
    </recommendedName>
</protein>
<dbReference type="Gene3D" id="3.40.50.300">
    <property type="entry name" value="P-loop containing nucleotide triphosphate hydrolases"/>
    <property type="match status" value="2"/>
</dbReference>
<accession>I2H2T4</accession>
<evidence type="ECO:0000256" key="10">
    <source>
        <dbReference type="SAM" id="Phobius"/>
    </source>
</evidence>
<dbReference type="FunCoup" id="I2H2T4">
    <property type="interactions" value="396"/>
</dbReference>
<keyword evidence="2" id="KW-0813">Transport</keyword>
<dbReference type="InterPro" id="IPR013525">
    <property type="entry name" value="ABC2_TM"/>
</dbReference>
<feature type="region of interest" description="Disordered" evidence="9">
    <location>
        <begin position="919"/>
        <end position="938"/>
    </location>
</feature>
<dbReference type="InterPro" id="IPR017871">
    <property type="entry name" value="ABC_transporter-like_CS"/>
</dbReference>
<dbReference type="Pfam" id="PF01061">
    <property type="entry name" value="ABC2_membrane"/>
    <property type="match status" value="2"/>
</dbReference>
<dbReference type="InParanoid" id="I2H2T4"/>
<evidence type="ECO:0000256" key="6">
    <source>
        <dbReference type="ARBA" id="ARBA00022840"/>
    </source>
</evidence>
<keyword evidence="7 10" id="KW-1133">Transmembrane helix</keyword>
<gene>
    <name evidence="12" type="primary">TBLA0D01780</name>
    <name evidence="12" type="ORF">TBLA_0D01780</name>
</gene>
<evidence type="ECO:0000256" key="2">
    <source>
        <dbReference type="ARBA" id="ARBA00022448"/>
    </source>
</evidence>
<dbReference type="EMBL" id="HE806319">
    <property type="protein sequence ID" value="CCH60686.1"/>
    <property type="molecule type" value="Genomic_DNA"/>
</dbReference>
<dbReference type="NCBIfam" id="TIGR00956">
    <property type="entry name" value="3a01205"/>
    <property type="match status" value="1"/>
</dbReference>
<dbReference type="InterPro" id="IPR010929">
    <property type="entry name" value="PDR_CDR_ABC"/>
</dbReference>
<feature type="transmembrane region" description="Helical" evidence="10">
    <location>
        <begin position="602"/>
        <end position="620"/>
    </location>
</feature>
<feature type="transmembrane region" description="Helical" evidence="10">
    <location>
        <begin position="743"/>
        <end position="761"/>
    </location>
</feature>
<feature type="transmembrane region" description="Helical" evidence="10">
    <location>
        <begin position="1363"/>
        <end position="1388"/>
    </location>
</feature>
<evidence type="ECO:0000313" key="13">
    <source>
        <dbReference type="Proteomes" id="UP000002866"/>
    </source>
</evidence>
<evidence type="ECO:0000313" key="12">
    <source>
        <dbReference type="EMBL" id="CCH60686.1"/>
    </source>
</evidence>
<dbReference type="Pfam" id="PF06422">
    <property type="entry name" value="PDR_CDR"/>
    <property type="match status" value="1"/>
</dbReference>
<feature type="region of interest" description="Disordered" evidence="9">
    <location>
        <begin position="42"/>
        <end position="95"/>
    </location>
</feature>
<feature type="transmembrane region" description="Helical" evidence="10">
    <location>
        <begin position="1319"/>
        <end position="1342"/>
    </location>
</feature>
<dbReference type="GeneID" id="14495722"/>
<evidence type="ECO:0000256" key="5">
    <source>
        <dbReference type="ARBA" id="ARBA00022741"/>
    </source>
</evidence>
<dbReference type="GO" id="GO:0005524">
    <property type="term" value="F:ATP binding"/>
    <property type="evidence" value="ECO:0007669"/>
    <property type="project" value="UniProtKB-KW"/>
</dbReference>
<dbReference type="GO" id="GO:1990961">
    <property type="term" value="P:xenobiotic detoxification by transmembrane export across the plasma membrane"/>
    <property type="evidence" value="ECO:0007669"/>
    <property type="project" value="InterPro"/>
</dbReference>
<feature type="transmembrane region" description="Helical" evidence="10">
    <location>
        <begin position="850"/>
        <end position="870"/>
    </location>
</feature>
<dbReference type="InterPro" id="IPR034001">
    <property type="entry name" value="ABCG_PDR_1"/>
</dbReference>
<evidence type="ECO:0000256" key="1">
    <source>
        <dbReference type="ARBA" id="ARBA00004141"/>
    </source>
</evidence>
<evidence type="ECO:0000256" key="7">
    <source>
        <dbReference type="ARBA" id="ARBA00022989"/>
    </source>
</evidence>
<dbReference type="KEGG" id="tbl:TBLA_0D01780"/>
<feature type="compositionally biased region" description="Low complexity" evidence="9">
    <location>
        <begin position="78"/>
        <end position="88"/>
    </location>
</feature>
<feature type="domain" description="ABC transporter" evidence="11">
    <location>
        <begin position="951"/>
        <end position="1193"/>
    </location>
</feature>
<dbReference type="InterPro" id="IPR029481">
    <property type="entry name" value="ABC_trans_N"/>
</dbReference>
<dbReference type="eggNOG" id="KOG0065">
    <property type="taxonomic scope" value="Eukaryota"/>
</dbReference>
<dbReference type="FunFam" id="3.40.50.300:FF:000054">
    <property type="entry name" value="ABC multidrug transporter atrF"/>
    <property type="match status" value="1"/>
</dbReference>
<feature type="transmembrane region" description="Helical" evidence="10">
    <location>
        <begin position="686"/>
        <end position="704"/>
    </location>
</feature>
<dbReference type="GO" id="GO:0016020">
    <property type="term" value="C:membrane"/>
    <property type="evidence" value="ECO:0007669"/>
    <property type="project" value="UniProtKB-SubCell"/>
</dbReference>
<dbReference type="STRING" id="1071380.I2H2T4"/>
<dbReference type="InterPro" id="IPR027417">
    <property type="entry name" value="P-loop_NTPase"/>
</dbReference>
<reference evidence="12 13" key="1">
    <citation type="journal article" date="2011" name="Proc. Natl. Acad. Sci. U.S.A.">
        <title>Evolutionary erosion of yeast sex chromosomes by mating-type switching accidents.</title>
        <authorList>
            <person name="Gordon J.L."/>
            <person name="Armisen D."/>
            <person name="Proux-Wera E."/>
            <person name="Oheigeartaigh S.S."/>
            <person name="Byrne K.P."/>
            <person name="Wolfe K.H."/>
        </authorList>
    </citation>
    <scope>NUCLEOTIDE SEQUENCE [LARGE SCALE GENOMIC DNA]</scope>
    <source>
        <strain evidence="13">ATCC 34711 / CBS 6284 / DSM 70876 / NBRC 10599 / NRRL Y-10934 / UCD 77-7</strain>
    </source>
</reference>
<keyword evidence="6" id="KW-0067">ATP-binding</keyword>
<sequence length="1595" mass="180298">MTSEPSLKGQLLGINIPLNNSTTSSSSSSSSSANGVHFVILLLLPPPPPPPPSPPSPPHNNSTEKLNNRPPNLKHLSSDSNTPSNTTDHQYTGFDDQAQKKIKDLARSLTTKTQDSSTRRSSVSRSTRSTQTINQNNLAYTQTYEAKSIFAADSVGINPIFTDTSQPMYKDYLDPSNENFSSAAWVKNMTLVTAADPDFYKPYTLSCTWKNLSASGESADVAYQQTFLNLPYKMLGYLYRKVKPTKEEDLFQILKPMDGCLKPGELLVVLGRPGSGCTTLLKSITSNTHGFHVGKDSQISYSGFSPKEIKRHYRGEVVYNAESDIHLPHLTVYQTLITVARLKTPQNRIQGVSREDYANHIAEVAMATYGLSHTRNTKVGNDLVRGVSGGERKRVSIAEVAICGSKFQCWDNATRGLDAATALEFVRALKTQATIANSAAAVAIYQCSQDAYDLFDKVCVLDDGYQLYYGSATKAKKYFQDMGYVCPDRQTTADFLTSVTSPAERVINPEFIKKGIFVPTTPREMNDYWLNSSDYQELIQEIDHELSEDTEVKREAIQNAHHAKQSKRARPSSPYTVSYGLQVKYILIRNVWRLKQSMEVPLFQVIGNSIMAFILGSMFYKILKHVTTASFYFLGAAMFFAVLFNAFSCLLEIFSLYEARPITEKHRTYSLYHPSADAFASVLSEVPPKIATAVCFNIIFYFLCDFRRNGGIFFFYFLINIVAVFCMSHMFRCVGSLTKSFSQAMVPASVLLLAMSMYTGFAIPKTKILGWSIWIWYINPLSYLFESLMVNEFHNRKFPCAQYIPNGPEYANSTGTTRVCNAVGAIPGEDYVDGDRFLKESYDYLHVHKWRGFGVGLAYVIFFFFVYLLLCEYNEGAKQKGEILVFPEAIVRKMKKEHKLKDNTTDIEKQTPTEITDKNLLSDSTCSNGEDDTEVSSSSEEFGLAKSLAIFHWRNLCYDVQIKKETRRILNNVDGWVKPGTLTALMGASGAGKTTLLDCLAERVTMGVITGDVFIDGKPRDESFPRSIGYCQQQDLHLKTATVRESLRFSAYLRQPAEVSIAEKNAYVEDIIKILEMEKYADAIVGVAGEGLNVEQRKRLTIGVELAAKPKLLVFLDEPTSGLDSQTAWAICQLMRKLCNQGQAILCTIHQPSAILMQEFDRLLFMQRGGQTCYFGELGEGCHKMIDYFESHGSHKCPPDANPAEWMLEVVGAAPGSHANQDYHEVWRNSEEYQAVQRELDWMETELPKKNSDAEQVVHKEFATSLLYQCKIVIIRLFQQYWRNPEFLWSKFFLTIISQIFVGFTFFKADKSIQGLQNQMLSIFMYCCCFNPILEQYLPSFVQQRDLYEVRERPSRTFSWKAFIVAQCVVEVPFNILAGTIGFIIYYYPVGFYNNASFAHQLHERGALFWLYSCAFFVYISSVAILVITWNQVAESAAQIGTLLFTMGLSFCGVMVTKEAMPHFWIFMYRVSPLTYLIEGMLATGVANADVKCAKYEYTKFNPPQGQTCGQYMAPYIQRAGTGYLKDSSATDQCEFCAYSHTNDYLKSIFVSYHHRWRDYGIFICFIVFDYVAGVFLYWLARVPKKNSRLSKKKE</sequence>
<dbReference type="SUPFAM" id="SSF52540">
    <property type="entry name" value="P-loop containing nucleoside triphosphate hydrolases"/>
    <property type="match status" value="2"/>
</dbReference>
<evidence type="ECO:0000256" key="9">
    <source>
        <dbReference type="SAM" id="MobiDB-lite"/>
    </source>
</evidence>
<feature type="transmembrane region" description="Helical" evidence="10">
    <location>
        <begin position="768"/>
        <end position="785"/>
    </location>
</feature>
<dbReference type="OrthoDB" id="245989at2759"/>
<keyword evidence="3 10" id="KW-0812">Transmembrane</keyword>
<dbReference type="SMART" id="SM00382">
    <property type="entry name" value="AAA"/>
    <property type="match status" value="2"/>
</dbReference>
<evidence type="ECO:0000256" key="3">
    <source>
        <dbReference type="ARBA" id="ARBA00022692"/>
    </source>
</evidence>
<feature type="domain" description="ABC transporter" evidence="11">
    <location>
        <begin position="239"/>
        <end position="488"/>
    </location>
</feature>
<dbReference type="GO" id="GO:0016887">
    <property type="term" value="F:ATP hydrolysis activity"/>
    <property type="evidence" value="ECO:0007669"/>
    <property type="project" value="InterPro"/>
</dbReference>
<dbReference type="CDD" id="cd03232">
    <property type="entry name" value="ABCG_PDR_domain2"/>
    <property type="match status" value="1"/>
</dbReference>
<feature type="transmembrane region" description="Helical" evidence="10">
    <location>
        <begin position="1560"/>
        <end position="1581"/>
    </location>
</feature>
<evidence type="ECO:0000259" key="11">
    <source>
        <dbReference type="PROSITE" id="PS50893"/>
    </source>
</evidence>
<dbReference type="RefSeq" id="XP_004180205.1">
    <property type="nucleotide sequence ID" value="XM_004180157.1"/>
</dbReference>
<dbReference type="Pfam" id="PF14510">
    <property type="entry name" value="ABC_trans_N"/>
    <property type="match status" value="1"/>
</dbReference>
<dbReference type="OMA" id="AMTDNAP"/>
<evidence type="ECO:0000256" key="4">
    <source>
        <dbReference type="ARBA" id="ARBA00022737"/>
    </source>
</evidence>
<dbReference type="InterPro" id="IPR034003">
    <property type="entry name" value="ABCG_PDR_2"/>
</dbReference>
<feature type="transmembrane region" description="Helical" evidence="10">
    <location>
        <begin position="632"/>
        <end position="657"/>
    </location>
</feature>
<dbReference type="PROSITE" id="PS50893">
    <property type="entry name" value="ABC_TRANSPORTER_2"/>
    <property type="match status" value="2"/>
</dbReference>
<feature type="region of interest" description="Disordered" evidence="9">
    <location>
        <begin position="107"/>
        <end position="131"/>
    </location>
</feature>
<name>I2H2T4_HENB6</name>
<proteinExistence type="predicted"/>
<dbReference type="FunFam" id="3.40.50.300:FF:001262">
    <property type="entry name" value="ABC transporter CDR4"/>
    <property type="match status" value="1"/>
</dbReference>